<protein>
    <submittedName>
        <fullName evidence="1">Uncharacterized protein</fullName>
    </submittedName>
</protein>
<evidence type="ECO:0000313" key="1">
    <source>
        <dbReference type="EMBL" id="MDQ0414757.1"/>
    </source>
</evidence>
<name>A0ABU0FXU0_9BACI</name>
<evidence type="ECO:0000313" key="2">
    <source>
        <dbReference type="Proteomes" id="UP001242313"/>
    </source>
</evidence>
<dbReference type="Proteomes" id="UP001242313">
    <property type="component" value="Unassembled WGS sequence"/>
</dbReference>
<organism evidence="1 2">
    <name type="scientific">Mesobacillus stamsii</name>
    <dbReference type="NCBI Taxonomy" id="225347"/>
    <lineage>
        <taxon>Bacteria</taxon>
        <taxon>Bacillati</taxon>
        <taxon>Bacillota</taxon>
        <taxon>Bacilli</taxon>
        <taxon>Bacillales</taxon>
        <taxon>Bacillaceae</taxon>
        <taxon>Mesobacillus</taxon>
    </lineage>
</organism>
<comment type="caution">
    <text evidence="1">The sequence shown here is derived from an EMBL/GenBank/DDBJ whole genome shotgun (WGS) entry which is preliminary data.</text>
</comment>
<reference evidence="1 2" key="1">
    <citation type="submission" date="2023-07" db="EMBL/GenBank/DDBJ databases">
        <title>Genomic Encyclopedia of Type Strains, Phase IV (KMG-IV): sequencing the most valuable type-strain genomes for metagenomic binning, comparative biology and taxonomic classification.</title>
        <authorList>
            <person name="Goeker M."/>
        </authorList>
    </citation>
    <scope>NUCLEOTIDE SEQUENCE [LARGE SCALE GENOMIC DNA]</scope>
    <source>
        <strain evidence="1 2">DSM 19598</strain>
    </source>
</reference>
<gene>
    <name evidence="1" type="ORF">J2S25_002967</name>
</gene>
<dbReference type="EMBL" id="JAUSUN010000020">
    <property type="protein sequence ID" value="MDQ0414757.1"/>
    <property type="molecule type" value="Genomic_DNA"/>
</dbReference>
<dbReference type="RefSeq" id="WP_307192230.1">
    <property type="nucleotide sequence ID" value="NZ_JAUSUN010000020.1"/>
</dbReference>
<sequence length="43" mass="4807">MNGLLGEGHTDSRGAVISKAVDQLPTAYEPMMNEVREFVWIPF</sequence>
<accession>A0ABU0FXU0</accession>
<proteinExistence type="predicted"/>
<keyword evidence="2" id="KW-1185">Reference proteome</keyword>